<comment type="caution">
    <text evidence="1">The sequence shown here is derived from an EMBL/GenBank/DDBJ whole genome shotgun (WGS) entry which is preliminary data.</text>
</comment>
<sequence length="103" mass="12216">MNTEKTSTEIWIDERRFDVTGLREFVVERTDGRDRRTFAFDFKVTHEQYHDVATLLYKGTFRLRIPRFGYDGVTDIHNYSTSLDNLYEKDAVGDYHLELAESL</sequence>
<evidence type="ECO:0000313" key="1">
    <source>
        <dbReference type="EMBL" id="MEJ8302793.1"/>
    </source>
</evidence>
<protein>
    <submittedName>
        <fullName evidence="1">DUF3219 family protein</fullName>
    </submittedName>
</protein>
<accession>A0ACC6P7K0</accession>
<organism evidence="1 2">
    <name type="scientific">Saccharibacillus sacchari</name>
    <dbReference type="NCBI Taxonomy" id="456493"/>
    <lineage>
        <taxon>Bacteria</taxon>
        <taxon>Bacillati</taxon>
        <taxon>Bacillota</taxon>
        <taxon>Bacilli</taxon>
        <taxon>Bacillales</taxon>
        <taxon>Paenibacillaceae</taxon>
        <taxon>Saccharibacillus</taxon>
    </lineage>
</organism>
<dbReference type="EMBL" id="JBBKAR010000004">
    <property type="protein sequence ID" value="MEJ8302793.1"/>
    <property type="molecule type" value="Genomic_DNA"/>
</dbReference>
<evidence type="ECO:0000313" key="2">
    <source>
        <dbReference type="Proteomes" id="UP001380953"/>
    </source>
</evidence>
<name>A0ACC6P7K0_9BACL</name>
<dbReference type="Proteomes" id="UP001380953">
    <property type="component" value="Unassembled WGS sequence"/>
</dbReference>
<keyword evidence="2" id="KW-1185">Reference proteome</keyword>
<proteinExistence type="predicted"/>
<reference evidence="1" key="1">
    <citation type="submission" date="2024-03" db="EMBL/GenBank/DDBJ databases">
        <title>Whole genome sequecning of epiphytes from Marcgravia umbellata leaves.</title>
        <authorList>
            <person name="Kumar G."/>
            <person name="Savka M.A."/>
        </authorList>
    </citation>
    <scope>NUCLEOTIDE SEQUENCE</scope>
    <source>
        <strain evidence="1">RIT_BL5</strain>
    </source>
</reference>
<gene>
    <name evidence="1" type="ORF">WKI47_02570</name>
</gene>